<evidence type="ECO:0008006" key="3">
    <source>
        <dbReference type="Google" id="ProtNLM"/>
    </source>
</evidence>
<dbReference type="PANTHER" id="PTHR16110">
    <property type="entry name" value="TBC1 DOMAIN FAMILY MEMBER 19"/>
    <property type="match status" value="1"/>
</dbReference>
<dbReference type="EMBL" id="QNGE01003399">
    <property type="protein sequence ID" value="KAA3674094.1"/>
    <property type="molecule type" value="Genomic_DNA"/>
</dbReference>
<protein>
    <recommendedName>
        <fullName evidence="3">Rab-GAP TBC domain-containing protein</fullName>
    </recommendedName>
</protein>
<sequence length="138" mass="15620">MTNSTKAFSIYCRFSVIISIQCDYTCFQVLLPFTRDATIQEHFKTTLASAPRAVARQSLESMVFPPSGVIPFHGFSMYGKIRFVFKWLMRAFSGFLAPDQVLLLWDRILGFDSLEILSGIINNVHPLIATSVIPRLIL</sequence>
<dbReference type="InterPro" id="IPR042507">
    <property type="entry name" value="TBC1D19"/>
</dbReference>
<evidence type="ECO:0000313" key="2">
    <source>
        <dbReference type="Proteomes" id="UP000324629"/>
    </source>
</evidence>
<dbReference type="PANTHER" id="PTHR16110:SF1">
    <property type="entry name" value="TBC1 DOMAIN FAMILY MEMBER 19"/>
    <property type="match status" value="1"/>
</dbReference>
<dbReference type="Proteomes" id="UP000324629">
    <property type="component" value="Unassembled WGS sequence"/>
</dbReference>
<evidence type="ECO:0000313" key="1">
    <source>
        <dbReference type="EMBL" id="KAA3674094.1"/>
    </source>
</evidence>
<accession>A0A5J4NF83</accession>
<dbReference type="SUPFAM" id="SSF47923">
    <property type="entry name" value="Ypt/Rab-GAP domain of gyp1p"/>
    <property type="match status" value="1"/>
</dbReference>
<dbReference type="InterPro" id="IPR035969">
    <property type="entry name" value="Rab-GAP_TBC_sf"/>
</dbReference>
<reference evidence="1 2" key="1">
    <citation type="journal article" date="2019" name="Gigascience">
        <title>Whole-genome sequence of the oriental lung fluke Paragonimus westermani.</title>
        <authorList>
            <person name="Oey H."/>
            <person name="Zakrzewski M."/>
            <person name="Narain K."/>
            <person name="Devi K.R."/>
            <person name="Agatsuma T."/>
            <person name="Nawaratna S."/>
            <person name="Gobert G.N."/>
            <person name="Jones M.K."/>
            <person name="Ragan M.A."/>
            <person name="McManus D.P."/>
            <person name="Krause L."/>
        </authorList>
    </citation>
    <scope>NUCLEOTIDE SEQUENCE [LARGE SCALE GENOMIC DNA]</scope>
    <source>
        <strain evidence="1 2">IND2009</strain>
    </source>
</reference>
<proteinExistence type="predicted"/>
<comment type="caution">
    <text evidence="1">The sequence shown here is derived from an EMBL/GenBank/DDBJ whole genome shotgun (WGS) entry which is preliminary data.</text>
</comment>
<organism evidence="1 2">
    <name type="scientific">Paragonimus westermani</name>
    <dbReference type="NCBI Taxonomy" id="34504"/>
    <lineage>
        <taxon>Eukaryota</taxon>
        <taxon>Metazoa</taxon>
        <taxon>Spiralia</taxon>
        <taxon>Lophotrochozoa</taxon>
        <taxon>Platyhelminthes</taxon>
        <taxon>Trematoda</taxon>
        <taxon>Digenea</taxon>
        <taxon>Plagiorchiida</taxon>
        <taxon>Troglotremata</taxon>
        <taxon>Troglotrematidae</taxon>
        <taxon>Paragonimus</taxon>
    </lineage>
</organism>
<dbReference type="AlphaFoldDB" id="A0A5J4NF83"/>
<keyword evidence="2" id="KW-1185">Reference proteome</keyword>
<gene>
    <name evidence="1" type="ORF">DEA37_0004970</name>
</gene>
<name>A0A5J4NF83_9TREM</name>